<dbReference type="InterPro" id="IPR027417">
    <property type="entry name" value="P-loop_NTPase"/>
</dbReference>
<protein>
    <recommendedName>
        <fullName evidence="7">Shikimate kinase</fullName>
        <shortName evidence="7">SK</shortName>
        <ecNumber evidence="7">2.7.1.71</ecNumber>
    </recommendedName>
</protein>
<reference evidence="8" key="1">
    <citation type="submission" date="2024-05" db="EMBL/GenBank/DDBJ databases">
        <authorList>
            <person name="Kim S."/>
            <person name="Heo J."/>
            <person name="Choi H."/>
            <person name="Choi Y."/>
            <person name="Kwon S.-W."/>
            <person name="Kim Y."/>
        </authorList>
    </citation>
    <scope>NUCLEOTIDE SEQUENCE</scope>
    <source>
        <strain evidence="8">KACC 23698</strain>
    </source>
</reference>
<dbReference type="PANTHER" id="PTHR21087:SF16">
    <property type="entry name" value="SHIKIMATE KINASE 1, CHLOROPLASTIC"/>
    <property type="match status" value="1"/>
</dbReference>
<feature type="binding site" evidence="7">
    <location>
        <position position="47"/>
    </location>
    <ligand>
        <name>substrate</name>
    </ligand>
</feature>
<keyword evidence="1 7" id="KW-0028">Amino-acid biosynthesis</keyword>
<comment type="caution">
    <text evidence="7">Lacks conserved residue(s) required for the propagation of feature annotation.</text>
</comment>
<comment type="pathway">
    <text evidence="7">Metabolic intermediate biosynthesis; chorismate biosynthesis; chorismate from D-erythrose 4-phosphate and phosphoenolpyruvate: step 5/7.</text>
</comment>
<dbReference type="GO" id="GO:0008652">
    <property type="term" value="P:amino acid biosynthetic process"/>
    <property type="evidence" value="ECO:0007669"/>
    <property type="project" value="UniProtKB-KW"/>
</dbReference>
<feature type="binding site" evidence="7">
    <location>
        <position position="93"/>
    </location>
    <ligand>
        <name>substrate</name>
    </ligand>
</feature>
<dbReference type="PRINTS" id="PR01100">
    <property type="entry name" value="SHIKIMTKNASE"/>
</dbReference>
<dbReference type="NCBIfam" id="NF010552">
    <property type="entry name" value="PRK13946.1"/>
    <property type="match status" value="1"/>
</dbReference>
<evidence type="ECO:0000256" key="3">
    <source>
        <dbReference type="ARBA" id="ARBA00022741"/>
    </source>
</evidence>
<keyword evidence="6 7" id="KW-0057">Aromatic amino acid biosynthesis</keyword>
<comment type="subcellular location">
    <subcellularLocation>
        <location evidence="7">Cytoplasm</location>
    </subcellularLocation>
</comment>
<dbReference type="GO" id="GO:0005524">
    <property type="term" value="F:ATP binding"/>
    <property type="evidence" value="ECO:0007669"/>
    <property type="project" value="UniProtKB-UniRule"/>
</dbReference>
<feature type="binding site" evidence="7">
    <location>
        <position position="150"/>
    </location>
    <ligand>
        <name>substrate</name>
    </ligand>
</feature>
<dbReference type="SUPFAM" id="SSF52540">
    <property type="entry name" value="P-loop containing nucleoside triphosphate hydrolases"/>
    <property type="match status" value="1"/>
</dbReference>
<feature type="binding site" evidence="7">
    <location>
        <position position="131"/>
    </location>
    <ligand>
        <name>ATP</name>
        <dbReference type="ChEBI" id="CHEBI:30616"/>
    </ligand>
</feature>
<feature type="binding site" evidence="7">
    <location>
        <position position="71"/>
    </location>
    <ligand>
        <name>substrate</name>
    </ligand>
</feature>
<evidence type="ECO:0000256" key="1">
    <source>
        <dbReference type="ARBA" id="ARBA00022605"/>
    </source>
</evidence>
<organism evidence="8">
    <name type="scientific">Alsobacter sp. KACC 23698</name>
    <dbReference type="NCBI Taxonomy" id="3149229"/>
    <lineage>
        <taxon>Bacteria</taxon>
        <taxon>Pseudomonadati</taxon>
        <taxon>Pseudomonadota</taxon>
        <taxon>Alphaproteobacteria</taxon>
        <taxon>Hyphomicrobiales</taxon>
        <taxon>Alsobacteraceae</taxon>
        <taxon>Alsobacter</taxon>
    </lineage>
</organism>
<gene>
    <name evidence="7" type="primary">aroK</name>
    <name evidence="8" type="ORF">ABEG18_23225</name>
</gene>
<evidence type="ECO:0000256" key="6">
    <source>
        <dbReference type="ARBA" id="ARBA00023141"/>
    </source>
</evidence>
<keyword evidence="7" id="KW-0479">Metal-binding</keyword>
<dbReference type="EMBL" id="CP157484">
    <property type="protein sequence ID" value="XBO41858.1"/>
    <property type="molecule type" value="Genomic_DNA"/>
</dbReference>
<dbReference type="CDD" id="cd00464">
    <property type="entry name" value="SK"/>
    <property type="match status" value="1"/>
</dbReference>
<comment type="similarity">
    <text evidence="7">Belongs to the shikimate kinase family.</text>
</comment>
<keyword evidence="4 7" id="KW-0418">Kinase</keyword>
<comment type="cofactor">
    <cofactor evidence="7">
        <name>Mg(2+)</name>
        <dbReference type="ChEBI" id="CHEBI:18420"/>
    </cofactor>
    <text evidence="7">Binds 1 Mg(2+) ion per subunit.</text>
</comment>
<proteinExistence type="inferred from homology"/>
<comment type="function">
    <text evidence="7">Catalyzes the specific phosphorylation of the 3-hydroxyl group of shikimic acid using ATP as a cosubstrate.</text>
</comment>
<dbReference type="HAMAP" id="MF_00109">
    <property type="entry name" value="Shikimate_kinase"/>
    <property type="match status" value="1"/>
</dbReference>
<keyword evidence="2 7" id="KW-0808">Transferase</keyword>
<dbReference type="Pfam" id="PF01202">
    <property type="entry name" value="SKI"/>
    <property type="match status" value="1"/>
</dbReference>
<name>A0AAU7JNI1_9HYPH</name>
<dbReference type="AlphaFoldDB" id="A0AAU7JNI1"/>
<evidence type="ECO:0000313" key="8">
    <source>
        <dbReference type="EMBL" id="XBO41858.1"/>
    </source>
</evidence>
<keyword evidence="5 7" id="KW-0067">ATP-binding</keyword>
<dbReference type="GO" id="GO:0000287">
    <property type="term" value="F:magnesium ion binding"/>
    <property type="evidence" value="ECO:0007669"/>
    <property type="project" value="UniProtKB-UniRule"/>
</dbReference>
<dbReference type="InterPro" id="IPR031322">
    <property type="entry name" value="Shikimate/glucono_kinase"/>
</dbReference>
<keyword evidence="7" id="KW-0460">Magnesium</keyword>
<evidence type="ECO:0000256" key="7">
    <source>
        <dbReference type="HAMAP-Rule" id="MF_00109"/>
    </source>
</evidence>
<dbReference type="GO" id="GO:0005829">
    <property type="term" value="C:cytosol"/>
    <property type="evidence" value="ECO:0007669"/>
    <property type="project" value="TreeGrafter"/>
</dbReference>
<comment type="subunit">
    <text evidence="7">Monomer.</text>
</comment>
<feature type="binding site" evidence="7">
    <location>
        <begin position="25"/>
        <end position="30"/>
    </location>
    <ligand>
        <name>ATP</name>
        <dbReference type="ChEBI" id="CHEBI:30616"/>
    </ligand>
</feature>
<dbReference type="InterPro" id="IPR000623">
    <property type="entry name" value="Shikimate_kinase/TSH1"/>
</dbReference>
<dbReference type="GO" id="GO:0004765">
    <property type="term" value="F:shikimate kinase activity"/>
    <property type="evidence" value="ECO:0007669"/>
    <property type="project" value="UniProtKB-UniRule"/>
</dbReference>
<evidence type="ECO:0000256" key="4">
    <source>
        <dbReference type="ARBA" id="ARBA00022777"/>
    </source>
</evidence>
<keyword evidence="7" id="KW-0963">Cytoplasm</keyword>
<dbReference type="GO" id="GO:0009073">
    <property type="term" value="P:aromatic amino acid family biosynthetic process"/>
    <property type="evidence" value="ECO:0007669"/>
    <property type="project" value="UniProtKB-KW"/>
</dbReference>
<dbReference type="Gene3D" id="3.40.50.300">
    <property type="entry name" value="P-loop containing nucleotide triphosphate hydrolases"/>
    <property type="match status" value="1"/>
</dbReference>
<dbReference type="EC" id="2.7.1.71" evidence="7"/>
<dbReference type="GO" id="GO:0009423">
    <property type="term" value="P:chorismate biosynthetic process"/>
    <property type="evidence" value="ECO:0007669"/>
    <property type="project" value="UniProtKB-UniRule"/>
</dbReference>
<dbReference type="RefSeq" id="WP_406858691.1">
    <property type="nucleotide sequence ID" value="NZ_CP157484.1"/>
</dbReference>
<comment type="catalytic activity">
    <reaction evidence="7">
        <text>shikimate + ATP = 3-phosphoshikimate + ADP + H(+)</text>
        <dbReference type="Rhea" id="RHEA:13121"/>
        <dbReference type="ChEBI" id="CHEBI:15378"/>
        <dbReference type="ChEBI" id="CHEBI:30616"/>
        <dbReference type="ChEBI" id="CHEBI:36208"/>
        <dbReference type="ChEBI" id="CHEBI:145989"/>
        <dbReference type="ChEBI" id="CHEBI:456216"/>
        <dbReference type="EC" id="2.7.1.71"/>
    </reaction>
</comment>
<dbReference type="PANTHER" id="PTHR21087">
    <property type="entry name" value="SHIKIMATE KINASE"/>
    <property type="match status" value="1"/>
</dbReference>
<keyword evidence="3 7" id="KW-0547">Nucleotide-binding</keyword>
<evidence type="ECO:0000256" key="5">
    <source>
        <dbReference type="ARBA" id="ARBA00022840"/>
    </source>
</evidence>
<accession>A0AAU7JNI1</accession>
<evidence type="ECO:0000256" key="2">
    <source>
        <dbReference type="ARBA" id="ARBA00022679"/>
    </source>
</evidence>
<sequence length="189" mass="20761">MGPSPVETIRSGLAGRSIVLVGMMGAGKSSVGRRLATRLQLPFSDADVEIEKAAGMTIPEIFASRGEAEFRDGERRVIARLLAEGAKVLATGGGAYMSQETRDRVARSGISVWLKADFDVLMRRVRKRSNRPLLKNPDPEQTLKRLMDDRYPTYALADLTVLSRDVPHEVVVNEIIQELAERLGQEASA</sequence>
<feature type="binding site" evidence="7">
    <location>
        <position position="29"/>
    </location>
    <ligand>
        <name>Mg(2+)</name>
        <dbReference type="ChEBI" id="CHEBI:18420"/>
    </ligand>
</feature>